<accession>A0A1W0WA64</accession>
<comment type="caution">
    <text evidence="8">The sequence shown here is derived from an EMBL/GenBank/DDBJ whole genome shotgun (WGS) entry which is preliminary data.</text>
</comment>
<reference evidence="9" key="1">
    <citation type="submission" date="2017-01" db="EMBL/GenBank/DDBJ databases">
        <title>Comparative genomics of anhydrobiosis in the tardigrade Hypsibius dujardini.</title>
        <authorList>
            <person name="Yoshida Y."/>
            <person name="Koutsovoulos G."/>
            <person name="Laetsch D."/>
            <person name="Stevens L."/>
            <person name="Kumar S."/>
            <person name="Horikawa D."/>
            <person name="Ishino K."/>
            <person name="Komine S."/>
            <person name="Tomita M."/>
            <person name="Blaxter M."/>
            <person name="Arakawa K."/>
        </authorList>
    </citation>
    <scope>NUCLEOTIDE SEQUENCE [LARGE SCALE GENOMIC DNA]</scope>
    <source>
        <strain evidence="9">Z151</strain>
    </source>
</reference>
<dbReference type="InterPro" id="IPR026910">
    <property type="entry name" value="Shisa"/>
</dbReference>
<dbReference type="EMBL" id="MTYJ01000154">
    <property type="protein sequence ID" value="OQV12095.1"/>
    <property type="molecule type" value="Genomic_DNA"/>
</dbReference>
<keyword evidence="3 6" id="KW-1133">Transmembrane helix</keyword>
<keyword evidence="9" id="KW-1185">Reference proteome</keyword>
<feature type="compositionally biased region" description="Polar residues" evidence="5">
    <location>
        <begin position="159"/>
        <end position="171"/>
    </location>
</feature>
<evidence type="ECO:0000256" key="5">
    <source>
        <dbReference type="SAM" id="MobiDB-lite"/>
    </source>
</evidence>
<feature type="transmembrane region" description="Helical" evidence="6">
    <location>
        <begin position="83"/>
        <end position="116"/>
    </location>
</feature>
<evidence type="ECO:0000313" key="9">
    <source>
        <dbReference type="Proteomes" id="UP000192578"/>
    </source>
</evidence>
<dbReference type="Proteomes" id="UP000192578">
    <property type="component" value="Unassembled WGS sequence"/>
</dbReference>
<dbReference type="GO" id="GO:0016020">
    <property type="term" value="C:membrane"/>
    <property type="evidence" value="ECO:0007669"/>
    <property type="project" value="UniProtKB-SubCell"/>
</dbReference>
<sequence>MEGASLMMIMATAVVLLAFAGSSAAMECSPLFSCPNLATKLYDQMTDSDSKSFCCKSGAGLPYCCDWKDYAAYVVGLDPKDLAIPVGAIIGIIVGGLVLLILFSICCCFCCGCCCFRGRKRVVTHTTVAYESRPTNTTPKSAATPAPSASHFPSHHSSYTPLTNPAISQRQAGPEQHCLYSPPPPYNPQYPVGENQKF</sequence>
<evidence type="ECO:0000256" key="4">
    <source>
        <dbReference type="ARBA" id="ARBA00023136"/>
    </source>
</evidence>
<keyword evidence="2 6" id="KW-0812">Transmembrane</keyword>
<evidence type="ECO:0000256" key="1">
    <source>
        <dbReference type="ARBA" id="ARBA00004370"/>
    </source>
</evidence>
<protein>
    <recommendedName>
        <fullName evidence="10">Cysteine and tyrosine-rich protein 1</fullName>
    </recommendedName>
</protein>
<keyword evidence="7" id="KW-0732">Signal</keyword>
<feature type="region of interest" description="Disordered" evidence="5">
    <location>
        <begin position="133"/>
        <end position="198"/>
    </location>
</feature>
<dbReference type="PANTHER" id="PTHR31395:SF23">
    <property type="entry name" value="GEO05642P1"/>
    <property type="match status" value="1"/>
</dbReference>
<dbReference type="AlphaFoldDB" id="A0A1W0WA64"/>
<evidence type="ECO:0000313" key="8">
    <source>
        <dbReference type="EMBL" id="OQV12095.1"/>
    </source>
</evidence>
<feature type="signal peptide" evidence="7">
    <location>
        <begin position="1"/>
        <end position="25"/>
    </location>
</feature>
<organism evidence="8 9">
    <name type="scientific">Hypsibius exemplaris</name>
    <name type="common">Freshwater tardigrade</name>
    <dbReference type="NCBI Taxonomy" id="2072580"/>
    <lineage>
        <taxon>Eukaryota</taxon>
        <taxon>Metazoa</taxon>
        <taxon>Ecdysozoa</taxon>
        <taxon>Tardigrada</taxon>
        <taxon>Eutardigrada</taxon>
        <taxon>Parachela</taxon>
        <taxon>Hypsibioidea</taxon>
        <taxon>Hypsibiidae</taxon>
        <taxon>Hypsibius</taxon>
    </lineage>
</organism>
<dbReference type="PANTHER" id="PTHR31395">
    <property type="entry name" value="SHISA"/>
    <property type="match status" value="1"/>
</dbReference>
<evidence type="ECO:0008006" key="10">
    <source>
        <dbReference type="Google" id="ProtNLM"/>
    </source>
</evidence>
<keyword evidence="4 6" id="KW-0472">Membrane</keyword>
<feature type="compositionally biased region" description="Low complexity" evidence="5">
    <location>
        <begin position="134"/>
        <end position="158"/>
    </location>
</feature>
<comment type="subcellular location">
    <subcellularLocation>
        <location evidence="1">Membrane</location>
    </subcellularLocation>
</comment>
<evidence type="ECO:0000256" key="3">
    <source>
        <dbReference type="ARBA" id="ARBA00022989"/>
    </source>
</evidence>
<proteinExistence type="predicted"/>
<feature type="chain" id="PRO_5012235584" description="Cysteine and tyrosine-rich protein 1" evidence="7">
    <location>
        <begin position="26"/>
        <end position="198"/>
    </location>
</feature>
<name>A0A1W0WA64_HYPEX</name>
<evidence type="ECO:0000256" key="7">
    <source>
        <dbReference type="SAM" id="SignalP"/>
    </source>
</evidence>
<gene>
    <name evidence="8" type="ORF">BV898_13654</name>
</gene>
<dbReference type="OrthoDB" id="10067865at2759"/>
<evidence type="ECO:0000256" key="6">
    <source>
        <dbReference type="SAM" id="Phobius"/>
    </source>
</evidence>
<evidence type="ECO:0000256" key="2">
    <source>
        <dbReference type="ARBA" id="ARBA00022692"/>
    </source>
</evidence>